<dbReference type="InterPro" id="IPR003607">
    <property type="entry name" value="HD/PDEase_dom"/>
</dbReference>
<dbReference type="PROSITE" id="PS51831">
    <property type="entry name" value="HD"/>
    <property type="match status" value="1"/>
</dbReference>
<dbReference type="InterPro" id="IPR006674">
    <property type="entry name" value="HD_domain"/>
</dbReference>
<dbReference type="GeneID" id="30582253"/>
<feature type="domain" description="HD" evidence="1">
    <location>
        <begin position="28"/>
        <end position="131"/>
    </location>
</feature>
<sequence>MKVIILDIIEITRNYVSGVLSDEPSSHDMGHVERVESICMYIGEKEGGNPDVLRLAALLHDVGVAREHEEGGDHALYGADIADSFLADKGVDEKTIEHVVSCIRTHRFSRGMVPESIEGQILQDADRIDALGAVGIFRSLVSMGALRGLKHANGIVKESSMNAYAQNPFEGFEEYMERKPFKIMDRLNTRTSRDIATDRLRIMETFLEQLKKEVY</sequence>
<dbReference type="EMBL" id="RJJG01000001">
    <property type="protein sequence ID" value="RNI10968.1"/>
    <property type="molecule type" value="Genomic_DNA"/>
</dbReference>
<dbReference type="SUPFAM" id="SSF109604">
    <property type="entry name" value="HD-domain/PDEase-like"/>
    <property type="match status" value="1"/>
</dbReference>
<dbReference type="Pfam" id="PF01966">
    <property type="entry name" value="HD"/>
    <property type="match status" value="1"/>
</dbReference>
<reference evidence="2 5" key="2">
    <citation type="submission" date="2018-10" db="EMBL/GenBank/DDBJ databases">
        <title>Cultivation of a novel Methanohalophilus strain from Kebrit Deep of the Red Sea and a genomic comparison of members of the genus Methanohalophilus.</title>
        <authorList>
            <person name="Guan Y."/>
            <person name="Ngugi D.K."/>
            <person name="Stingl U."/>
        </authorList>
    </citation>
    <scope>NUCLEOTIDE SEQUENCE [LARGE SCALE GENOMIC DNA]</scope>
    <source>
        <strain evidence="2 5">DSM 3094</strain>
    </source>
</reference>
<dbReference type="RefSeq" id="WP_083432975.1">
    <property type="nucleotide sequence ID" value="NZ_CP017921.1"/>
</dbReference>
<dbReference type="AlphaFoldDB" id="A0A1H2WI50"/>
<dbReference type="EMBL" id="FNMU01000005">
    <property type="protein sequence ID" value="SDW80332.1"/>
    <property type="molecule type" value="Genomic_DNA"/>
</dbReference>
<name>A0A1H2WI50_9EURY</name>
<dbReference type="Proteomes" id="UP000198669">
    <property type="component" value="Unassembled WGS sequence"/>
</dbReference>
<evidence type="ECO:0000259" key="1">
    <source>
        <dbReference type="PROSITE" id="PS51831"/>
    </source>
</evidence>
<dbReference type="SMART" id="SM00471">
    <property type="entry name" value="HDc"/>
    <property type="match status" value="1"/>
</dbReference>
<dbReference type="CDD" id="cd00077">
    <property type="entry name" value="HDc"/>
    <property type="match status" value="1"/>
</dbReference>
<evidence type="ECO:0000313" key="5">
    <source>
        <dbReference type="Proteomes" id="UP000267921"/>
    </source>
</evidence>
<dbReference type="PANTHER" id="PTHR33594">
    <property type="entry name" value="SUPERFAMILY HYDROLASE, PUTATIVE (AFU_ORTHOLOGUE AFUA_1G03035)-RELATED"/>
    <property type="match status" value="1"/>
</dbReference>
<gene>
    <name evidence="2" type="ORF">EFE40_01975</name>
    <name evidence="3" type="ORF">SAMN04515625_1612</name>
</gene>
<evidence type="ECO:0000313" key="4">
    <source>
        <dbReference type="Proteomes" id="UP000198669"/>
    </source>
</evidence>
<dbReference type="PANTHER" id="PTHR33594:SF1">
    <property type="entry name" value="HD_PDEASE DOMAIN-CONTAINING PROTEIN"/>
    <property type="match status" value="1"/>
</dbReference>
<protein>
    <submittedName>
        <fullName evidence="2">HD domain-containing protein</fullName>
    </submittedName>
</protein>
<proteinExistence type="predicted"/>
<accession>A0A1H2WI50</accession>
<dbReference type="Gene3D" id="1.10.3210.50">
    <property type="match status" value="1"/>
</dbReference>
<dbReference type="InterPro" id="IPR006675">
    <property type="entry name" value="HDIG_dom"/>
</dbReference>
<evidence type="ECO:0000313" key="2">
    <source>
        <dbReference type="EMBL" id="RNI10968.1"/>
    </source>
</evidence>
<dbReference type="NCBIfam" id="TIGR00277">
    <property type="entry name" value="HDIG"/>
    <property type="match status" value="1"/>
</dbReference>
<organism evidence="3 4">
    <name type="scientific">Methanohalophilus halophilus</name>
    <dbReference type="NCBI Taxonomy" id="2177"/>
    <lineage>
        <taxon>Archaea</taxon>
        <taxon>Methanobacteriati</taxon>
        <taxon>Methanobacteriota</taxon>
        <taxon>Stenosarchaea group</taxon>
        <taxon>Methanomicrobia</taxon>
        <taxon>Methanosarcinales</taxon>
        <taxon>Methanosarcinaceae</taxon>
        <taxon>Methanohalophilus</taxon>
    </lineage>
</organism>
<dbReference type="Proteomes" id="UP000267921">
    <property type="component" value="Unassembled WGS sequence"/>
</dbReference>
<evidence type="ECO:0000313" key="3">
    <source>
        <dbReference type="EMBL" id="SDW80332.1"/>
    </source>
</evidence>
<reference evidence="3 4" key="1">
    <citation type="submission" date="2016-10" db="EMBL/GenBank/DDBJ databases">
        <authorList>
            <person name="de Groot N.N."/>
        </authorList>
    </citation>
    <scope>NUCLEOTIDE SEQUENCE [LARGE SCALE GENOMIC DNA]</scope>
    <source>
        <strain evidence="3 4">Z-7982</strain>
    </source>
</reference>